<comment type="caution">
    <text evidence="1">The sequence shown here is derived from an EMBL/GenBank/DDBJ whole genome shotgun (WGS) entry which is preliminary data.</text>
</comment>
<evidence type="ECO:0000313" key="2">
    <source>
        <dbReference type="Proteomes" id="UP001430953"/>
    </source>
</evidence>
<gene>
    <name evidence="1" type="ORF">PUN28_010368</name>
</gene>
<proteinExistence type="predicted"/>
<reference evidence="1 2" key="1">
    <citation type="submission" date="2023-03" db="EMBL/GenBank/DDBJ databases">
        <title>High recombination rates correlate with genetic variation in Cardiocondyla obscurior ants.</title>
        <authorList>
            <person name="Errbii M."/>
        </authorList>
    </citation>
    <scope>NUCLEOTIDE SEQUENCE [LARGE SCALE GENOMIC DNA]</scope>
    <source>
        <strain evidence="1">Alpha-2009</strain>
        <tissue evidence="1">Whole body</tissue>
    </source>
</reference>
<name>A0AAW2FRV7_9HYME</name>
<keyword evidence="2" id="KW-1185">Reference proteome</keyword>
<protein>
    <submittedName>
        <fullName evidence="1">Uncharacterized protein</fullName>
    </submittedName>
</protein>
<accession>A0AAW2FRV7</accession>
<dbReference type="Proteomes" id="UP001430953">
    <property type="component" value="Unassembled WGS sequence"/>
</dbReference>
<sequence>MADNNIELLGMQAGLRCRASPLSRFLHVSQEAYSGKGAFSQENLAPASSVLDAENIATINALGKSSIFLEASERCFNAQRKIYKVVALVLFTAWKKDKPDDVSDDILRRKRGKLSSVWKRNLGPSSYTFQHPERRSRPRKGILLCRSNPTVIIFRECSPPTEVNKRTAGGRKTRYPRLTERRSRPRKGILLWWSNVLNRRSCFTVTPPLRIDILVSL</sequence>
<organism evidence="1 2">
    <name type="scientific">Cardiocondyla obscurior</name>
    <dbReference type="NCBI Taxonomy" id="286306"/>
    <lineage>
        <taxon>Eukaryota</taxon>
        <taxon>Metazoa</taxon>
        <taxon>Ecdysozoa</taxon>
        <taxon>Arthropoda</taxon>
        <taxon>Hexapoda</taxon>
        <taxon>Insecta</taxon>
        <taxon>Pterygota</taxon>
        <taxon>Neoptera</taxon>
        <taxon>Endopterygota</taxon>
        <taxon>Hymenoptera</taxon>
        <taxon>Apocrita</taxon>
        <taxon>Aculeata</taxon>
        <taxon>Formicoidea</taxon>
        <taxon>Formicidae</taxon>
        <taxon>Myrmicinae</taxon>
        <taxon>Cardiocondyla</taxon>
    </lineage>
</organism>
<dbReference type="EMBL" id="JADYXP020000009">
    <property type="protein sequence ID" value="KAL0117494.1"/>
    <property type="molecule type" value="Genomic_DNA"/>
</dbReference>
<evidence type="ECO:0000313" key="1">
    <source>
        <dbReference type="EMBL" id="KAL0117494.1"/>
    </source>
</evidence>
<dbReference type="AlphaFoldDB" id="A0AAW2FRV7"/>